<sequence length="118" mass="13174">MSLCLEPIAEEKGYGTSPVSPTGKPEGEAKLDACKEDLVSTKKQTEDLSRAKTSTEAEVVKLKKKIKESHHEVKRAQRKIKSSQRKKKQLKAEVKAQDMQLIEAEDIAQIAENEVDVQ</sequence>
<feature type="region of interest" description="Disordered" evidence="1">
    <location>
        <begin position="1"/>
        <end position="28"/>
    </location>
</feature>
<protein>
    <submittedName>
        <fullName evidence="2">Uncharacterized protein</fullName>
    </submittedName>
</protein>
<comment type="caution">
    <text evidence="2">The sequence shown here is derived from an EMBL/GenBank/DDBJ whole genome shotgun (WGS) entry which is preliminary data.</text>
</comment>
<evidence type="ECO:0000313" key="2">
    <source>
        <dbReference type="EMBL" id="KAL3701448.1"/>
    </source>
</evidence>
<feature type="compositionally biased region" description="Basic residues" evidence="1">
    <location>
        <begin position="76"/>
        <end position="89"/>
    </location>
</feature>
<dbReference type="EMBL" id="JBJQOH010000001">
    <property type="protein sequence ID" value="KAL3701448.1"/>
    <property type="molecule type" value="Genomic_DNA"/>
</dbReference>
<organism evidence="2 3">
    <name type="scientific">Riccia sorocarpa</name>
    <dbReference type="NCBI Taxonomy" id="122646"/>
    <lineage>
        <taxon>Eukaryota</taxon>
        <taxon>Viridiplantae</taxon>
        <taxon>Streptophyta</taxon>
        <taxon>Embryophyta</taxon>
        <taxon>Marchantiophyta</taxon>
        <taxon>Marchantiopsida</taxon>
        <taxon>Marchantiidae</taxon>
        <taxon>Marchantiales</taxon>
        <taxon>Ricciaceae</taxon>
        <taxon>Riccia</taxon>
    </lineage>
</organism>
<gene>
    <name evidence="2" type="ORF">R1sor_019470</name>
</gene>
<feature type="region of interest" description="Disordered" evidence="1">
    <location>
        <begin position="66"/>
        <end position="92"/>
    </location>
</feature>
<evidence type="ECO:0000313" key="3">
    <source>
        <dbReference type="Proteomes" id="UP001633002"/>
    </source>
</evidence>
<dbReference type="AlphaFoldDB" id="A0ABD3ICQ9"/>
<accession>A0ABD3ICQ9</accession>
<evidence type="ECO:0000256" key="1">
    <source>
        <dbReference type="SAM" id="MobiDB-lite"/>
    </source>
</evidence>
<keyword evidence="3" id="KW-1185">Reference proteome</keyword>
<name>A0ABD3ICQ9_9MARC</name>
<dbReference type="Proteomes" id="UP001633002">
    <property type="component" value="Unassembled WGS sequence"/>
</dbReference>
<proteinExistence type="predicted"/>
<reference evidence="2 3" key="1">
    <citation type="submission" date="2024-09" db="EMBL/GenBank/DDBJ databases">
        <title>Chromosome-scale assembly of Riccia sorocarpa.</title>
        <authorList>
            <person name="Paukszto L."/>
        </authorList>
    </citation>
    <scope>NUCLEOTIDE SEQUENCE [LARGE SCALE GENOMIC DNA]</scope>
    <source>
        <strain evidence="2">LP-2024</strain>
        <tissue evidence="2">Aerial parts of the thallus</tissue>
    </source>
</reference>